<evidence type="ECO:0000256" key="15">
    <source>
        <dbReference type="ARBA" id="ARBA00023145"/>
    </source>
</evidence>
<dbReference type="Pfam" id="PF01471">
    <property type="entry name" value="PG_binding_1"/>
    <property type="match status" value="1"/>
</dbReference>
<accession>A0AAV2JE30</accession>
<dbReference type="GO" id="GO:0031012">
    <property type="term" value="C:extracellular matrix"/>
    <property type="evidence" value="ECO:0007669"/>
    <property type="project" value="InterPro"/>
</dbReference>
<dbReference type="SUPFAM" id="SSF47090">
    <property type="entry name" value="PGBD-like"/>
    <property type="match status" value="1"/>
</dbReference>
<feature type="binding site" evidence="21">
    <location>
        <position position="215"/>
    </location>
    <ligand>
        <name>Ca(2+)</name>
        <dbReference type="ChEBI" id="CHEBI:29108"/>
        <label>3</label>
    </ligand>
</feature>
<dbReference type="Pfam" id="PF00045">
    <property type="entry name" value="Hemopexin"/>
    <property type="match status" value="2"/>
</dbReference>
<feature type="active site" evidence="19">
    <location>
        <position position="236"/>
    </location>
</feature>
<comment type="cofactor">
    <cofactor evidence="21">
        <name>Ca(2+)</name>
        <dbReference type="ChEBI" id="CHEBI:29108"/>
    </cofactor>
    <text evidence="21">Can bind about 5 Ca(2+) ions per subunit.</text>
</comment>
<dbReference type="Gene3D" id="2.110.10.10">
    <property type="entry name" value="Hemopexin-like domain"/>
    <property type="match status" value="1"/>
</dbReference>
<evidence type="ECO:0000256" key="8">
    <source>
        <dbReference type="ARBA" id="ARBA00022729"/>
    </source>
</evidence>
<keyword evidence="12 21" id="KW-0106">Calcium</keyword>
<feature type="binding site" evidence="21">
    <location>
        <position position="218"/>
    </location>
    <ligand>
        <name>Ca(2+)</name>
        <dbReference type="ChEBI" id="CHEBI:29108"/>
        <label>3</label>
    </ligand>
</feature>
<feature type="binding site" evidence="21">
    <location>
        <position position="218"/>
    </location>
    <ligand>
        <name>Ca(2+)</name>
        <dbReference type="ChEBI" id="CHEBI:29108"/>
        <label>1</label>
    </ligand>
</feature>
<feature type="binding site" evidence="21">
    <location>
        <position position="200"/>
    </location>
    <ligand>
        <name>Zn(2+)</name>
        <dbReference type="ChEBI" id="CHEBI:29105"/>
        <label>1</label>
    </ligand>
</feature>
<evidence type="ECO:0000313" key="26">
    <source>
        <dbReference type="Proteomes" id="UP001497482"/>
    </source>
</evidence>
<evidence type="ECO:0000256" key="12">
    <source>
        <dbReference type="ARBA" id="ARBA00022837"/>
    </source>
</evidence>
<evidence type="ECO:0000256" key="4">
    <source>
        <dbReference type="ARBA" id="ARBA00022525"/>
    </source>
</evidence>
<dbReference type="InterPro" id="IPR018487">
    <property type="entry name" value="Hemopexin-like_repeat"/>
</dbReference>
<evidence type="ECO:0000256" key="19">
    <source>
        <dbReference type="PIRSR" id="PIRSR001191-1"/>
    </source>
</evidence>
<feature type="binding site" evidence="21">
    <location>
        <position position="308"/>
    </location>
    <ligand>
        <name>Ca(2+)</name>
        <dbReference type="ChEBI" id="CHEBI:29108"/>
        <label>4</label>
    </ligand>
</feature>
<dbReference type="GO" id="GO:0030574">
    <property type="term" value="P:collagen catabolic process"/>
    <property type="evidence" value="ECO:0007669"/>
    <property type="project" value="UniProtKB-KW"/>
</dbReference>
<dbReference type="InterPro" id="IPR033739">
    <property type="entry name" value="M10A_MMP"/>
</dbReference>
<reference evidence="25 26" key="1">
    <citation type="submission" date="2024-04" db="EMBL/GenBank/DDBJ databases">
        <authorList>
            <person name="Waldvogel A.-M."/>
            <person name="Schoenle A."/>
        </authorList>
    </citation>
    <scope>NUCLEOTIDE SEQUENCE [LARGE SCALE GENOMIC DNA]</scope>
</reference>
<feature type="binding site" evidence="21">
    <location>
        <position position="213"/>
    </location>
    <ligand>
        <name>Zn(2+)</name>
        <dbReference type="ChEBI" id="CHEBI:29105"/>
        <label>1</label>
    </ligand>
</feature>
<evidence type="ECO:0000256" key="2">
    <source>
        <dbReference type="ARBA" id="ARBA00010370"/>
    </source>
</evidence>
<organism evidence="25 26">
    <name type="scientific">Knipowitschia caucasica</name>
    <name type="common">Caucasian dwarf goby</name>
    <name type="synonym">Pomatoschistus caucasicus</name>
    <dbReference type="NCBI Taxonomy" id="637954"/>
    <lineage>
        <taxon>Eukaryota</taxon>
        <taxon>Metazoa</taxon>
        <taxon>Chordata</taxon>
        <taxon>Craniata</taxon>
        <taxon>Vertebrata</taxon>
        <taxon>Euteleostomi</taxon>
        <taxon>Actinopterygii</taxon>
        <taxon>Neopterygii</taxon>
        <taxon>Teleostei</taxon>
        <taxon>Neoteleostei</taxon>
        <taxon>Acanthomorphata</taxon>
        <taxon>Gobiaria</taxon>
        <taxon>Gobiiformes</taxon>
        <taxon>Gobioidei</taxon>
        <taxon>Gobiidae</taxon>
        <taxon>Gobiinae</taxon>
        <taxon>Knipowitschia</taxon>
    </lineage>
</organism>
<feature type="binding site" evidence="20">
    <location>
        <position position="235"/>
    </location>
    <ligand>
        <name>Zn(2+)</name>
        <dbReference type="ChEBI" id="CHEBI:29105"/>
        <label>2</label>
        <note>catalytic</note>
    </ligand>
</feature>
<dbReference type="SUPFAM" id="SSF50923">
    <property type="entry name" value="Hemopexin-like domain"/>
    <property type="match status" value="1"/>
</dbReference>
<feature type="binding site" evidence="21">
    <location>
        <position position="175"/>
    </location>
    <ligand>
        <name>Ca(2+)</name>
        <dbReference type="ChEBI" id="CHEBI:29108"/>
        <label>2</label>
    </ligand>
</feature>
<feature type="binding site" evidence="21">
    <location>
        <position position="209"/>
    </location>
    <ligand>
        <name>Ca(2+)</name>
        <dbReference type="ChEBI" id="CHEBI:29108"/>
        <label>2</label>
    </ligand>
</feature>
<dbReference type="InterPro" id="IPR036375">
    <property type="entry name" value="Hemopexin-like_dom_sf"/>
</dbReference>
<feature type="binding site" description="in inhibited form" evidence="21">
    <location>
        <position position="112"/>
    </location>
    <ligand>
        <name>Zn(2+)</name>
        <dbReference type="ChEBI" id="CHEBI:29105"/>
        <label>2</label>
        <note>catalytic</note>
    </ligand>
</feature>
<evidence type="ECO:0000256" key="7">
    <source>
        <dbReference type="ARBA" id="ARBA00022723"/>
    </source>
</evidence>
<keyword evidence="9" id="KW-0677">Repeat</keyword>
<gene>
    <name evidence="25" type="ORF">KC01_LOCUS5767</name>
</gene>
<keyword evidence="15" id="KW-0865">Zymogen</keyword>
<dbReference type="PANTHER" id="PTHR10201">
    <property type="entry name" value="MATRIX METALLOPROTEINASE"/>
    <property type="match status" value="1"/>
</dbReference>
<comment type="similarity">
    <text evidence="2">Belongs to the peptidase M10A family.</text>
</comment>
<feature type="binding site" evidence="21">
    <location>
        <position position="187"/>
    </location>
    <ligand>
        <name>Zn(2+)</name>
        <dbReference type="ChEBI" id="CHEBI:29105"/>
        <label>1</label>
    </ligand>
</feature>
<feature type="binding site" evidence="21">
    <location>
        <position position="185"/>
    </location>
    <ligand>
        <name>Zn(2+)</name>
        <dbReference type="ChEBI" id="CHEBI:29105"/>
        <label>1</label>
    </ligand>
</feature>
<keyword evidence="5" id="KW-0272">Extracellular matrix</keyword>
<evidence type="ECO:0000256" key="11">
    <source>
        <dbReference type="ARBA" id="ARBA00022833"/>
    </source>
</evidence>
<feature type="domain" description="Peptidase metallopeptidase" evidence="24">
    <location>
        <begin position="122"/>
        <end position="281"/>
    </location>
</feature>
<dbReference type="PIRSF" id="PIRSF001191">
    <property type="entry name" value="Peptidase_M10A_matrix"/>
    <property type="match status" value="1"/>
</dbReference>
<evidence type="ECO:0000313" key="25">
    <source>
        <dbReference type="EMBL" id="CAL1573972.1"/>
    </source>
</evidence>
<evidence type="ECO:0000256" key="6">
    <source>
        <dbReference type="ARBA" id="ARBA00022670"/>
    </source>
</evidence>
<dbReference type="FunFam" id="2.110.10.10:FF:000002">
    <property type="entry name" value="Matrix metallopeptidase 3"/>
    <property type="match status" value="1"/>
</dbReference>
<dbReference type="AlphaFoldDB" id="A0AAV2JE30"/>
<feature type="repeat" description="Hemopexin" evidence="22">
    <location>
        <begin position="352"/>
        <end position="399"/>
    </location>
</feature>
<evidence type="ECO:0000256" key="9">
    <source>
        <dbReference type="ARBA" id="ARBA00022737"/>
    </source>
</evidence>
<feature type="binding site" evidence="21">
    <location>
        <position position="211"/>
    </location>
    <ligand>
        <name>Ca(2+)</name>
        <dbReference type="ChEBI" id="CHEBI:29108"/>
        <label>2</label>
    </ligand>
</feature>
<feature type="binding site" evidence="21">
    <location>
        <position position="358"/>
    </location>
    <ligand>
        <name>Ca(2+)</name>
        <dbReference type="ChEBI" id="CHEBI:29108"/>
        <label>5</label>
    </ligand>
</feature>
<dbReference type="GO" id="GO:0005615">
    <property type="term" value="C:extracellular space"/>
    <property type="evidence" value="ECO:0007669"/>
    <property type="project" value="TreeGrafter"/>
</dbReference>
<dbReference type="InterPro" id="IPR001818">
    <property type="entry name" value="Pept_M10_metallopeptidase"/>
</dbReference>
<dbReference type="FunFam" id="3.40.390.10:FF:000007">
    <property type="entry name" value="Collagenase 3"/>
    <property type="match status" value="1"/>
</dbReference>
<dbReference type="PROSITE" id="PS51642">
    <property type="entry name" value="HEMOPEXIN_2"/>
    <property type="match status" value="3"/>
</dbReference>
<keyword evidence="10" id="KW-0378">Hydrolase</keyword>
<feature type="binding site" evidence="20">
    <location>
        <position position="245"/>
    </location>
    <ligand>
        <name>Zn(2+)</name>
        <dbReference type="ChEBI" id="CHEBI:29105"/>
        <label>2</label>
        <note>catalytic</note>
    </ligand>
</feature>
<keyword evidence="26" id="KW-1185">Reference proteome</keyword>
<evidence type="ECO:0000256" key="21">
    <source>
        <dbReference type="PIRSR" id="PIRSR621190-2"/>
    </source>
</evidence>
<evidence type="ECO:0000256" key="1">
    <source>
        <dbReference type="ARBA" id="ARBA00004498"/>
    </source>
</evidence>
<feature type="repeat" description="Hemopexin" evidence="22">
    <location>
        <begin position="400"/>
        <end position="438"/>
    </location>
</feature>
<comment type="subcellular location">
    <subcellularLocation>
        <location evidence="1">Secreted</location>
        <location evidence="1">Extracellular space</location>
        <location evidence="1">Extracellular matrix</location>
    </subcellularLocation>
</comment>
<evidence type="ECO:0000256" key="22">
    <source>
        <dbReference type="PROSITE-ProRule" id="PRU01011"/>
    </source>
</evidence>
<comment type="cofactor">
    <cofactor evidence="21">
        <name>Zn(2+)</name>
        <dbReference type="ChEBI" id="CHEBI:29105"/>
    </cofactor>
    <text evidence="21">Binds 2 Zn(2+) ions per subunit.</text>
</comment>
<name>A0AAV2JE30_KNICA</name>
<feature type="binding site" evidence="21">
    <location>
        <position position="404"/>
    </location>
    <ligand>
        <name>Ca(2+)</name>
        <dbReference type="ChEBI" id="CHEBI:29108"/>
        <label>4</label>
    </ligand>
</feature>
<dbReference type="InterPro" id="IPR021190">
    <property type="entry name" value="Pept_M10A"/>
</dbReference>
<keyword evidence="11 20" id="KW-0862">Zinc</keyword>
<evidence type="ECO:0000256" key="10">
    <source>
        <dbReference type="ARBA" id="ARBA00022801"/>
    </source>
</evidence>
<evidence type="ECO:0000256" key="13">
    <source>
        <dbReference type="ARBA" id="ARBA00023049"/>
    </source>
</evidence>
<evidence type="ECO:0000256" key="14">
    <source>
        <dbReference type="ARBA" id="ARBA00023105"/>
    </source>
</evidence>
<feature type="binding site" evidence="20">
    <location>
        <position position="239"/>
    </location>
    <ligand>
        <name>Zn(2+)</name>
        <dbReference type="ChEBI" id="CHEBI:29105"/>
        <label>2</label>
        <note>catalytic</note>
    </ligand>
</feature>
<dbReference type="InterPro" id="IPR036365">
    <property type="entry name" value="PGBD-like_sf"/>
</dbReference>
<keyword evidence="7 20" id="KW-0479">Metal-binding</keyword>
<evidence type="ECO:0000259" key="24">
    <source>
        <dbReference type="SMART" id="SM00235"/>
    </source>
</evidence>
<dbReference type="PANTHER" id="PTHR10201:SF165">
    <property type="entry name" value="COLLAGENASE 3"/>
    <property type="match status" value="1"/>
</dbReference>
<dbReference type="CDD" id="cd04278">
    <property type="entry name" value="ZnMc_MMP"/>
    <property type="match status" value="1"/>
</dbReference>
<dbReference type="InterPro" id="IPR002477">
    <property type="entry name" value="Peptidoglycan-bd-like"/>
</dbReference>
<dbReference type="InterPro" id="IPR024079">
    <property type="entry name" value="MetalloPept_cat_dom_sf"/>
</dbReference>
<dbReference type="SMART" id="SM00235">
    <property type="entry name" value="ZnMc"/>
    <property type="match status" value="1"/>
</dbReference>
<keyword evidence="8 23" id="KW-0732">Signal</keyword>
<dbReference type="SUPFAM" id="SSF55486">
    <property type="entry name" value="Metalloproteases ('zincins'), catalytic domain"/>
    <property type="match status" value="1"/>
</dbReference>
<evidence type="ECO:0000256" key="16">
    <source>
        <dbReference type="ARBA" id="ARBA00023157"/>
    </source>
</evidence>
<keyword evidence="13" id="KW-0482">Metalloprotease</keyword>
<evidence type="ECO:0000256" key="20">
    <source>
        <dbReference type="PIRSR" id="PIRSR001191-2"/>
    </source>
</evidence>
<evidence type="ECO:0000256" key="23">
    <source>
        <dbReference type="SAM" id="SignalP"/>
    </source>
</evidence>
<feature type="repeat" description="Hemopexin" evidence="22">
    <location>
        <begin position="304"/>
        <end position="350"/>
    </location>
</feature>
<keyword evidence="16" id="KW-1015">Disulfide bond</keyword>
<evidence type="ECO:0000256" key="18">
    <source>
        <dbReference type="ARBA" id="ARBA00031807"/>
    </source>
</evidence>
<keyword evidence="4" id="KW-0964">Secreted</keyword>
<dbReference type="PRINTS" id="PR00138">
    <property type="entry name" value="MATRIXIN"/>
</dbReference>
<keyword evidence="17" id="KW-0325">Glycoprotein</keyword>
<dbReference type="Gene3D" id="3.40.390.10">
    <property type="entry name" value="Collagenase (Catalytic Domain)"/>
    <property type="match status" value="1"/>
</dbReference>
<dbReference type="CDD" id="cd00094">
    <property type="entry name" value="HX"/>
    <property type="match status" value="1"/>
</dbReference>
<dbReference type="InterPro" id="IPR006026">
    <property type="entry name" value="Peptidase_Metallo"/>
</dbReference>
<feature type="binding site" evidence="21">
    <location>
        <position position="193"/>
    </location>
    <ligand>
        <name>Ca(2+)</name>
        <dbReference type="ChEBI" id="CHEBI:29108"/>
        <label>3</label>
    </ligand>
</feature>
<dbReference type="EMBL" id="OZ035833">
    <property type="protein sequence ID" value="CAL1573972.1"/>
    <property type="molecule type" value="Genomic_DNA"/>
</dbReference>
<dbReference type="GO" id="GO:0008270">
    <property type="term" value="F:zinc ion binding"/>
    <property type="evidence" value="ECO:0007669"/>
    <property type="project" value="InterPro"/>
</dbReference>
<keyword evidence="14" id="KW-0177">Collagen degradation</keyword>
<evidence type="ECO:0000256" key="3">
    <source>
        <dbReference type="ARBA" id="ARBA00018037"/>
    </source>
</evidence>
<keyword evidence="6" id="KW-0645">Protease</keyword>
<dbReference type="InterPro" id="IPR018486">
    <property type="entry name" value="Hemopexin_CS"/>
</dbReference>
<feature type="chain" id="PRO_5043864368" description="Collagenase 3" evidence="23">
    <location>
        <begin position="24"/>
        <end position="459"/>
    </location>
</feature>
<dbReference type="Pfam" id="PF00413">
    <property type="entry name" value="Peptidase_M10"/>
    <property type="match status" value="1"/>
</dbReference>
<evidence type="ECO:0000256" key="17">
    <source>
        <dbReference type="ARBA" id="ARBA00023180"/>
    </source>
</evidence>
<dbReference type="Proteomes" id="UP001497482">
    <property type="component" value="Chromosome 11"/>
</dbReference>
<feature type="signal peptide" evidence="23">
    <location>
        <begin position="1"/>
        <end position="23"/>
    </location>
</feature>
<sequence length="459" mass="52421">MHLFALAFCCCCCCCCWQHLVEPAPVLAPSSPKPHRPALSEEERAFAEEYLMHFYGYRPVDRRPRRSTQNEVDDDFSSGLCEKIKQMQRFFGLPPTGELGKDTLAVMKKPRCGLSDAEPIGGTMRWTKSKLSYRIDGGKMPIPFSQIRKVFRAAWKMWSNVTPMHFQKRGRREADIVISFYRGDHNDGSPFDGKLGILAHAFLPGVGVGGDVHFDADEEWSMNSTGYNLFAVAVHEFGHAIGLSHSSDPGAVMFPSYNFASNNQLELSFRDVKDVQHLFMWRRHPQFDETRISLMSSLWPESIPSHLDAVYMNIDRNVNIFFKGDQYWKLTQLQLLEGFPKNITDFGFPARIRSVDAALHFRFERLTVFFTGHECWRYNEQAEVMEYPPSLIEEEWPGIPAPVDAAVYFDDFVHFFKGNVHYTYNSVSKRVVSTGPANELLECTGDTHNKTPPQGPDSF</sequence>
<dbReference type="GO" id="GO:0006508">
    <property type="term" value="P:proteolysis"/>
    <property type="evidence" value="ECO:0007669"/>
    <property type="project" value="UniProtKB-KW"/>
</dbReference>
<dbReference type="GO" id="GO:0004222">
    <property type="term" value="F:metalloendopeptidase activity"/>
    <property type="evidence" value="ECO:0007669"/>
    <property type="project" value="InterPro"/>
</dbReference>
<dbReference type="GO" id="GO:0030198">
    <property type="term" value="P:extracellular matrix organization"/>
    <property type="evidence" value="ECO:0007669"/>
    <property type="project" value="TreeGrafter"/>
</dbReference>
<feature type="binding site" evidence="21">
    <location>
        <position position="253"/>
    </location>
    <ligand>
        <name>Zn(2+)</name>
        <dbReference type="ChEBI" id="CHEBI:29105"/>
        <label>2</label>
        <note>catalytic</note>
    </ligand>
</feature>
<protein>
    <recommendedName>
        <fullName evidence="3">Collagenase 3</fullName>
    </recommendedName>
    <alternativeName>
        <fullName evidence="18">Matrix metalloproteinase-13</fullName>
    </alternativeName>
</protein>
<dbReference type="PROSITE" id="PS00024">
    <property type="entry name" value="HEMOPEXIN"/>
    <property type="match status" value="1"/>
</dbReference>
<dbReference type="SMART" id="SM00120">
    <property type="entry name" value="HX"/>
    <property type="match status" value="3"/>
</dbReference>
<proteinExistence type="inferred from homology"/>
<evidence type="ECO:0000256" key="5">
    <source>
        <dbReference type="ARBA" id="ARBA00022530"/>
    </source>
</evidence>
<feature type="binding site" evidence="21">
    <location>
        <position position="192"/>
    </location>
    <ligand>
        <name>Ca(2+)</name>
        <dbReference type="ChEBI" id="CHEBI:29108"/>
        <label>3</label>
    </ligand>
</feature>
<dbReference type="InterPro" id="IPR000585">
    <property type="entry name" value="Hemopexin-like_dom"/>
</dbReference>